<evidence type="ECO:0000313" key="1">
    <source>
        <dbReference type="EMBL" id="EWC59915.1"/>
    </source>
</evidence>
<gene>
    <name evidence="1" type="ORF">UO65_4775</name>
</gene>
<accession>A0A8E2WY06</accession>
<organism evidence="1 2">
    <name type="scientific">Actinokineospora spheciospongiae</name>
    <dbReference type="NCBI Taxonomy" id="909613"/>
    <lineage>
        <taxon>Bacteria</taxon>
        <taxon>Bacillati</taxon>
        <taxon>Actinomycetota</taxon>
        <taxon>Actinomycetes</taxon>
        <taxon>Pseudonocardiales</taxon>
        <taxon>Pseudonocardiaceae</taxon>
        <taxon>Actinokineospora</taxon>
    </lineage>
</organism>
<dbReference type="Proteomes" id="UP000019277">
    <property type="component" value="Unassembled WGS sequence"/>
</dbReference>
<reference evidence="1 2" key="1">
    <citation type="journal article" date="2014" name="Genome Announc.">
        <title>Draft Genome Sequence of the Antitrypanosomally Active Sponge-Associated Bacterium Actinokineospora sp. Strain EG49.</title>
        <authorList>
            <person name="Harjes J."/>
            <person name="Ryu T."/>
            <person name="Abdelmohsen U.R."/>
            <person name="Moitinho-Silva L."/>
            <person name="Horn H."/>
            <person name="Ravasi T."/>
            <person name="Hentschel U."/>
        </authorList>
    </citation>
    <scope>NUCLEOTIDE SEQUENCE [LARGE SCALE GENOMIC DNA]</scope>
    <source>
        <strain evidence="1 2">EG49</strain>
    </source>
</reference>
<dbReference type="Gene3D" id="3.40.50.720">
    <property type="entry name" value="NAD(P)-binding Rossmann-like Domain"/>
    <property type="match status" value="1"/>
</dbReference>
<sequence>MRALVIGGTGLLSGTAADLADHGWRVVLASRRTDPVTTRTRAARWVPADWSDPDPHLGDRLTTALDGPADLLVVWAHGGLHGQMAATVTPLLAEGAPIVEIHSGSSAHTEDIPGHPTHQVLLGVVDYAGRTRWLTAPEITDAVVTTVDRATAGRLPGVHQVGLPRLLAAS</sequence>
<dbReference type="eggNOG" id="COG0702">
    <property type="taxonomic scope" value="Bacteria"/>
</dbReference>
<name>W7IG91_9PSEU</name>
<comment type="caution">
    <text evidence="1">The sequence shown here is derived from an EMBL/GenBank/DDBJ whole genome shotgun (WGS) entry which is preliminary data.</text>
</comment>
<evidence type="ECO:0008006" key="3">
    <source>
        <dbReference type="Google" id="ProtNLM"/>
    </source>
</evidence>
<dbReference type="AlphaFoldDB" id="W7IG91"/>
<dbReference type="RefSeq" id="WP_035286352.1">
    <property type="nucleotide sequence ID" value="NZ_AYXG01000183.1"/>
</dbReference>
<proteinExistence type="predicted"/>
<dbReference type="SUPFAM" id="SSF51735">
    <property type="entry name" value="NAD(P)-binding Rossmann-fold domains"/>
    <property type="match status" value="1"/>
</dbReference>
<protein>
    <recommendedName>
        <fullName evidence="3">Short chain dehydrogenase</fullName>
    </recommendedName>
</protein>
<dbReference type="OrthoDB" id="4335506at2"/>
<evidence type="ECO:0000313" key="2">
    <source>
        <dbReference type="Proteomes" id="UP000019277"/>
    </source>
</evidence>
<accession>W7IG91</accession>
<dbReference type="STRING" id="909613.UO65_4775"/>
<keyword evidence="2" id="KW-1185">Reference proteome</keyword>
<dbReference type="EMBL" id="AYXG01000183">
    <property type="protein sequence ID" value="EWC59915.1"/>
    <property type="molecule type" value="Genomic_DNA"/>
</dbReference>
<dbReference type="InterPro" id="IPR036291">
    <property type="entry name" value="NAD(P)-bd_dom_sf"/>
</dbReference>